<organism evidence="1 2">
    <name type="scientific">Fibrella aquatilis</name>
    <dbReference type="NCBI Taxonomy" id="2817059"/>
    <lineage>
        <taxon>Bacteria</taxon>
        <taxon>Pseudomonadati</taxon>
        <taxon>Bacteroidota</taxon>
        <taxon>Cytophagia</taxon>
        <taxon>Cytophagales</taxon>
        <taxon>Spirosomataceae</taxon>
        <taxon>Fibrella</taxon>
    </lineage>
</organism>
<comment type="caution">
    <text evidence="1">The sequence shown here is derived from an EMBL/GenBank/DDBJ whole genome shotgun (WGS) entry which is preliminary data.</text>
</comment>
<dbReference type="EMBL" id="JAFMYU010000003">
    <property type="protein sequence ID" value="MBO0930379.1"/>
    <property type="molecule type" value="Genomic_DNA"/>
</dbReference>
<keyword evidence="2" id="KW-1185">Reference proteome</keyword>
<dbReference type="RefSeq" id="WP_207334344.1">
    <property type="nucleotide sequence ID" value="NZ_JAFMYU010000003.1"/>
</dbReference>
<reference evidence="1 2" key="1">
    <citation type="submission" date="2021-03" db="EMBL/GenBank/DDBJ databases">
        <title>Fibrella sp. HMF5036 genome sequencing and assembly.</title>
        <authorList>
            <person name="Kang H."/>
            <person name="Kim H."/>
            <person name="Bae S."/>
            <person name="Joh K."/>
        </authorList>
    </citation>
    <scope>NUCLEOTIDE SEQUENCE [LARGE SCALE GENOMIC DNA]</scope>
    <source>
        <strain evidence="1 2">HMF5036</strain>
    </source>
</reference>
<sequence length="316" mass="32519">MTGIWKQVVDERGFQTMICVSGLATTTTPGAVRLGKGDAPGAMLEEWGWSNDVDALATDVATIELVSNLANLTFNESETIRANVAVKQPKEAGKGLSTNDYSTADKNKLAGIAPGATANSTDAQLLARANHTGSETITGGDQTTLLALVRAAGGGVLAKATVTGFGDAMVLQGGNNAEHTELRIASFGGRTALFRASSAGGTSEFSVDSGGNTVFRGNAAGSMYFDALNGTLIFRGVGYAELARLTNGRLLVGTTTDNGRDRLQVNGSILQQFVTAPADPTTATVLAGTFLVWKTTGGPLKLWANDGGTLKSVALT</sequence>
<name>A0A939G1N8_9BACT</name>
<gene>
    <name evidence="1" type="ORF">J2I48_05195</name>
</gene>
<evidence type="ECO:0000313" key="1">
    <source>
        <dbReference type="EMBL" id="MBO0930379.1"/>
    </source>
</evidence>
<accession>A0A939G1N8</accession>
<evidence type="ECO:0000313" key="2">
    <source>
        <dbReference type="Proteomes" id="UP000664795"/>
    </source>
</evidence>
<dbReference type="Proteomes" id="UP000664795">
    <property type="component" value="Unassembled WGS sequence"/>
</dbReference>
<protein>
    <submittedName>
        <fullName evidence="1">Uncharacterized protein</fullName>
    </submittedName>
</protein>
<dbReference type="AlphaFoldDB" id="A0A939G1N8"/>
<proteinExistence type="predicted"/>